<dbReference type="InterPro" id="IPR012334">
    <property type="entry name" value="Pectin_lyas_fold"/>
</dbReference>
<feature type="domain" description="Rhamnogalacturonase A/B/Epimerase-like pectate lyase" evidence="2">
    <location>
        <begin position="151"/>
        <end position="274"/>
    </location>
</feature>
<feature type="region of interest" description="Disordered" evidence="1">
    <location>
        <begin position="1"/>
        <end position="25"/>
    </location>
</feature>
<reference evidence="3 4" key="1">
    <citation type="submission" date="2020-06" db="EMBL/GenBank/DDBJ databases">
        <title>NJ-3-1, isolated from saline soil.</title>
        <authorList>
            <person name="Cui H.L."/>
            <person name="Shi X."/>
        </authorList>
    </citation>
    <scope>NUCLEOTIDE SEQUENCE [LARGE SCALE GENOMIC DNA]</scope>
    <source>
        <strain evidence="3 4">NJ-3-1</strain>
    </source>
</reference>
<dbReference type="OrthoDB" id="327402at2157"/>
<dbReference type="RefSeq" id="WP_179269423.1">
    <property type="nucleotide sequence ID" value="NZ_CP058579.1"/>
</dbReference>
<accession>A0A7D5QBV0</accession>
<dbReference type="KEGG" id="halu:HUG12_14315"/>
<proteinExistence type="predicted"/>
<dbReference type="SUPFAM" id="SSF51126">
    <property type="entry name" value="Pectin lyase-like"/>
    <property type="match status" value="1"/>
</dbReference>
<sequence length="519" mass="54274">MTTSIDGDSVRTDPTHIDDTDSPYTTQDENLLYVDTSSGSVTVTLATADARNGHSVRIVDVGGNAGTNAITVETESSEVINPDGEGSKTIDADWGQLEVQSDGDDWFAQTGGGGGDVANPMEEDLDAGGNDITNAGAMDADEANSKESPRVNVKWFGAVGDGSTDDTSAIDSAVAHAKSIGATVYFPTGDYPFTNQIVVDWIGGGVVGDAFDSSTLTYDGDADRGIVPASTNLTFRNFTLSVGSGAHLHGIANDSATYSDSGLSQTVFDSVRVTGFNNSGGACYRFEETDQVDLFGCDAYSGHDGFWFDSNGGDNCLFGCSSRQHNNHAADISTSGSTTIIGGNYANSDSGIVLGTGQRDFATFIYGTYLEGNTVADIEVANATAAEIAPGFSASGVGVLLRDAVDFKVNPRGRFTNATAALQVGDASNSAIRGKINSGIRQDGGGTDVDIVDANAVTWETWEYTWELGTDVQYFNRWLSSTPSPDASNALYVDDGTNTGDSNPHWRVTTDGGTSWSDM</sequence>
<dbReference type="Pfam" id="PF12708">
    <property type="entry name" value="Pect-lyase_RHGA_epim"/>
    <property type="match status" value="1"/>
</dbReference>
<organism evidence="3 4">
    <name type="scientific">Halorarum salinum</name>
    <dbReference type="NCBI Taxonomy" id="2743089"/>
    <lineage>
        <taxon>Archaea</taxon>
        <taxon>Methanobacteriati</taxon>
        <taxon>Methanobacteriota</taxon>
        <taxon>Stenosarchaea group</taxon>
        <taxon>Halobacteria</taxon>
        <taxon>Halobacteriales</taxon>
        <taxon>Haloferacaceae</taxon>
        <taxon>Halorarum</taxon>
    </lineage>
</organism>
<dbReference type="Gene3D" id="2.160.20.10">
    <property type="entry name" value="Single-stranded right-handed beta-helix, Pectin lyase-like"/>
    <property type="match status" value="1"/>
</dbReference>
<dbReference type="EMBL" id="CP058579">
    <property type="protein sequence ID" value="QLG62838.1"/>
    <property type="molecule type" value="Genomic_DNA"/>
</dbReference>
<name>A0A7D5QBV0_9EURY</name>
<dbReference type="GeneID" id="56038656"/>
<dbReference type="Proteomes" id="UP000509626">
    <property type="component" value="Chromosome"/>
</dbReference>
<gene>
    <name evidence="3" type="ORF">HUG12_14315</name>
</gene>
<evidence type="ECO:0000313" key="4">
    <source>
        <dbReference type="Proteomes" id="UP000509626"/>
    </source>
</evidence>
<evidence type="ECO:0000313" key="3">
    <source>
        <dbReference type="EMBL" id="QLG62838.1"/>
    </source>
</evidence>
<feature type="compositionally biased region" description="Basic and acidic residues" evidence="1">
    <location>
        <begin position="8"/>
        <end position="19"/>
    </location>
</feature>
<dbReference type="AlphaFoldDB" id="A0A7D5QBV0"/>
<dbReference type="InterPro" id="IPR011050">
    <property type="entry name" value="Pectin_lyase_fold/virulence"/>
</dbReference>
<evidence type="ECO:0000259" key="2">
    <source>
        <dbReference type="Pfam" id="PF12708"/>
    </source>
</evidence>
<feature type="region of interest" description="Disordered" evidence="1">
    <location>
        <begin position="496"/>
        <end position="519"/>
    </location>
</feature>
<protein>
    <recommendedName>
        <fullName evidence="2">Rhamnogalacturonase A/B/Epimerase-like pectate lyase domain-containing protein</fullName>
    </recommendedName>
</protein>
<dbReference type="InterPro" id="IPR024535">
    <property type="entry name" value="RHGA/B-epi-like_pectate_lyase"/>
</dbReference>
<evidence type="ECO:0000256" key="1">
    <source>
        <dbReference type="SAM" id="MobiDB-lite"/>
    </source>
</evidence>
<keyword evidence="4" id="KW-1185">Reference proteome</keyword>